<dbReference type="KEGG" id="vnx:VNE69_06177"/>
<organism evidence="1 2">
    <name type="scientific">Vairimorpha necatrix</name>
    <dbReference type="NCBI Taxonomy" id="6039"/>
    <lineage>
        <taxon>Eukaryota</taxon>
        <taxon>Fungi</taxon>
        <taxon>Fungi incertae sedis</taxon>
        <taxon>Microsporidia</taxon>
        <taxon>Nosematidae</taxon>
        <taxon>Vairimorpha</taxon>
    </lineage>
</organism>
<dbReference type="GeneID" id="90541674"/>
<sequence>MIKWLTNLNPYKLNSTPIYIKIVDDDLYFKVEIELNKYVFIRMNQNIVLIYLPKGRI</sequence>
<dbReference type="RefSeq" id="XP_065330005.1">
    <property type="nucleotide sequence ID" value="XM_065473933.1"/>
</dbReference>
<gene>
    <name evidence="1" type="ORF">VNE69_06177</name>
</gene>
<protein>
    <submittedName>
        <fullName evidence="1">Uncharacterized protein</fullName>
    </submittedName>
</protein>
<dbReference type="Proteomes" id="UP001334084">
    <property type="component" value="Chromosome 6"/>
</dbReference>
<dbReference type="AlphaFoldDB" id="A0AAX4JCX7"/>
<reference evidence="1" key="1">
    <citation type="journal article" date="2024" name="BMC Genomics">
        <title>Functional annotation of a divergent genome using sequence and structure-based similarity.</title>
        <authorList>
            <person name="Svedberg D."/>
            <person name="Winiger R.R."/>
            <person name="Berg A."/>
            <person name="Sharma H."/>
            <person name="Tellgren-Roth C."/>
            <person name="Debrunner-Vossbrinck B.A."/>
            <person name="Vossbrinck C.R."/>
            <person name="Barandun J."/>
        </authorList>
    </citation>
    <scope>NUCLEOTIDE SEQUENCE</scope>
    <source>
        <strain evidence="1">Illinois isolate</strain>
    </source>
</reference>
<proteinExistence type="predicted"/>
<evidence type="ECO:0000313" key="2">
    <source>
        <dbReference type="Proteomes" id="UP001334084"/>
    </source>
</evidence>
<accession>A0AAX4JCX7</accession>
<name>A0AAX4JCX7_9MICR</name>
<dbReference type="EMBL" id="CP142731">
    <property type="protein sequence ID" value="WUR03860.1"/>
    <property type="molecule type" value="Genomic_DNA"/>
</dbReference>
<evidence type="ECO:0000313" key="1">
    <source>
        <dbReference type="EMBL" id="WUR03860.1"/>
    </source>
</evidence>
<keyword evidence="2" id="KW-1185">Reference proteome</keyword>